<dbReference type="EMBL" id="CM044706">
    <property type="protein sequence ID" value="KAI5656835.1"/>
    <property type="molecule type" value="Genomic_DNA"/>
</dbReference>
<sequence length="236" mass="25941">MSTFVQASESPSDFRSVKQKSLDISTSRSGPPHSSIKCLRGDDDLGPVMVMTGVRGRHSISDLLSTPNPLPAGFHYDTSAPGFSTQPPPVPFRSRPSLLSHLSHTPIPYRAYGYAHLPLHPLPAMYDPYLHAPTQIVGAVPPDSSYNTHDYTATNYGVSSSEPFIERHSTDMYFKGDRGLGKEHDGVRSIHIDREAHERVDDDGDGDGDDDDPYILIERPSSAIHIRIKRKDGGLP</sequence>
<evidence type="ECO:0000313" key="2">
    <source>
        <dbReference type="Proteomes" id="UP001060085"/>
    </source>
</evidence>
<evidence type="ECO:0000313" key="1">
    <source>
        <dbReference type="EMBL" id="KAI5656835.1"/>
    </source>
</evidence>
<proteinExistence type="predicted"/>
<keyword evidence="2" id="KW-1185">Reference proteome</keyword>
<protein>
    <submittedName>
        <fullName evidence="1">Uncharacterized protein</fullName>
    </submittedName>
</protein>
<dbReference type="Proteomes" id="UP001060085">
    <property type="component" value="Linkage Group LG06"/>
</dbReference>
<comment type="caution">
    <text evidence="1">The sequence shown here is derived from an EMBL/GenBank/DDBJ whole genome shotgun (WGS) entry which is preliminary data.</text>
</comment>
<organism evidence="1 2">
    <name type="scientific">Catharanthus roseus</name>
    <name type="common">Madagascar periwinkle</name>
    <name type="synonym">Vinca rosea</name>
    <dbReference type="NCBI Taxonomy" id="4058"/>
    <lineage>
        <taxon>Eukaryota</taxon>
        <taxon>Viridiplantae</taxon>
        <taxon>Streptophyta</taxon>
        <taxon>Embryophyta</taxon>
        <taxon>Tracheophyta</taxon>
        <taxon>Spermatophyta</taxon>
        <taxon>Magnoliopsida</taxon>
        <taxon>eudicotyledons</taxon>
        <taxon>Gunneridae</taxon>
        <taxon>Pentapetalae</taxon>
        <taxon>asterids</taxon>
        <taxon>lamiids</taxon>
        <taxon>Gentianales</taxon>
        <taxon>Apocynaceae</taxon>
        <taxon>Rauvolfioideae</taxon>
        <taxon>Vinceae</taxon>
        <taxon>Catharanthinae</taxon>
        <taxon>Catharanthus</taxon>
    </lineage>
</organism>
<reference evidence="2" key="1">
    <citation type="journal article" date="2023" name="Nat. Plants">
        <title>Single-cell RNA sequencing provides a high-resolution roadmap for understanding the multicellular compartmentation of specialized metabolism.</title>
        <authorList>
            <person name="Sun S."/>
            <person name="Shen X."/>
            <person name="Li Y."/>
            <person name="Li Y."/>
            <person name="Wang S."/>
            <person name="Li R."/>
            <person name="Zhang H."/>
            <person name="Shen G."/>
            <person name="Guo B."/>
            <person name="Wei J."/>
            <person name="Xu J."/>
            <person name="St-Pierre B."/>
            <person name="Chen S."/>
            <person name="Sun C."/>
        </authorList>
    </citation>
    <scope>NUCLEOTIDE SEQUENCE [LARGE SCALE GENOMIC DNA]</scope>
</reference>
<name>A0ACC0A8W7_CATRO</name>
<accession>A0ACC0A8W7</accession>
<gene>
    <name evidence="1" type="ORF">M9H77_25628</name>
</gene>